<proteinExistence type="predicted"/>
<gene>
    <name evidence="1" type="ORF">UW49_C0008G0022</name>
</gene>
<accession>A0A0G1ICV6</accession>
<name>A0A0G1ICV6_9BACT</name>
<reference evidence="1 2" key="1">
    <citation type="journal article" date="2015" name="Nature">
        <title>rRNA introns, odd ribosomes, and small enigmatic genomes across a large radiation of phyla.</title>
        <authorList>
            <person name="Brown C.T."/>
            <person name="Hug L.A."/>
            <person name="Thomas B.C."/>
            <person name="Sharon I."/>
            <person name="Castelle C.J."/>
            <person name="Singh A."/>
            <person name="Wilkins M.J."/>
            <person name="Williams K.H."/>
            <person name="Banfield J.F."/>
        </authorList>
    </citation>
    <scope>NUCLEOTIDE SEQUENCE [LARGE SCALE GENOMIC DNA]</scope>
</reference>
<dbReference type="EMBL" id="LCIN01000008">
    <property type="protein sequence ID" value="KKT57060.1"/>
    <property type="molecule type" value="Genomic_DNA"/>
</dbReference>
<organism evidence="1 2">
    <name type="scientific">Candidatus Giovannonibacteria bacterium GW2011_GWB1_44_23</name>
    <dbReference type="NCBI Taxonomy" id="1618652"/>
    <lineage>
        <taxon>Bacteria</taxon>
        <taxon>Candidatus Giovannoniibacteriota</taxon>
    </lineage>
</organism>
<sequence length="51" mass="6014">MTWLVNFSAQAEKFLEQQQIPKDGVYELVQKALMRFRNPINGQSTEEDRNN</sequence>
<dbReference type="Proteomes" id="UP000033977">
    <property type="component" value="Unassembled WGS sequence"/>
</dbReference>
<dbReference type="AlphaFoldDB" id="A0A0G1ICV6"/>
<protein>
    <submittedName>
        <fullName evidence="1">Uncharacterized protein</fullName>
    </submittedName>
</protein>
<evidence type="ECO:0000313" key="2">
    <source>
        <dbReference type="Proteomes" id="UP000033977"/>
    </source>
</evidence>
<evidence type="ECO:0000313" key="1">
    <source>
        <dbReference type="EMBL" id="KKT57060.1"/>
    </source>
</evidence>
<comment type="caution">
    <text evidence="1">The sequence shown here is derived from an EMBL/GenBank/DDBJ whole genome shotgun (WGS) entry which is preliminary data.</text>
</comment>